<feature type="domain" description="Hydantoinase/oxoprolinase N-terminal" evidence="2">
    <location>
        <begin position="17"/>
        <end position="192"/>
    </location>
</feature>
<reference evidence="4 5" key="2">
    <citation type="journal article" date="2017" name="Int. J. Syst. Evol. Microbiol.">
        <title>Rouxiella badensis sp. nov. and Rouxiella silvae sp. nov. isolated from peat bog soil in Germany and emendation of the genus description.</title>
        <authorList>
            <person name="Le Fleche-Mateos A."/>
            <person name="Kugler J.H."/>
            <person name="Hansen S.H."/>
            <person name="Syldatk C."/>
            <person name="Hausmann R."/>
            <person name="Lomprez F."/>
            <person name="Vandenbogaert M."/>
            <person name="Manuguerra J.C."/>
            <person name="Grimont P.A."/>
        </authorList>
    </citation>
    <scope>NUCLEOTIDE SEQUENCE [LARGE SCALE GENOMIC DNA]</scope>
    <source>
        <strain evidence="4 5">213</strain>
    </source>
</reference>
<dbReference type="InterPro" id="IPR002821">
    <property type="entry name" value="Hydantoinase_A"/>
</dbReference>
<dbReference type="InterPro" id="IPR008040">
    <property type="entry name" value="Hydant_A_N"/>
</dbReference>
<protein>
    <submittedName>
        <fullName evidence="3">Hydantoinase/oxoprolinase family protein</fullName>
    </submittedName>
    <submittedName>
        <fullName evidence="4">Methylhydantoinase</fullName>
    </submittedName>
</protein>
<sequence length="711" mass="76267">MSEAGNTSSKINKQKNRLAVDVGGTFTDVVLLKGDEHFSAKVLTSADAPERAVLTGIENVLTDSALSFSDIDLLILGTTLATNALIERKGAKTALITTAGFRDLVEIGQEDRFAQYDVFLQKPLPLVERHWRFGIEERIDAQGKVRIALNEQQVHQLAEKLEILGIESVAIGYLQSFVNPEHERRTADILRARLPHITFSLSSDVCPEIREYERLSTVCANAYVQPLVAGYLTRLRQQLGDKGLRVPPFLMTSGGGITTLETGIDEPVRLVESGPAGGAILASNIATRLGLEKVLSFDMGGTTAKICFIDNYQPQISRSFEFGRVHRHQKGSGLPIRIPVIDLVEIGAGGGSIARIDNLSRLQVGPDSAGSSPGPVSYNLGGTNVTITDANAQLGLLDPATFAGGKVELNVQLAAAALDQQIATPLGLNTDHAALAITEIIAENMANAARVHASESGKQVESYTLIAFGGAAPLHAARLAAKLGITKVVIPQAAGVGSALGFLWAPVAYQAVRSFYQRLDNIDTQAVGELLADLTHQVRHVVEQADNSSPISVQRSVYLRYSGQGHEVPIELDAGELNSPSIKALHQRFTLAYRQLYGRSLDHVAVEAISWTVTASTPAPEINTQPINPHAAPALNTSLPLREVYSARQQQRIQVPVYGRAQLSTSAVQNGPLLVVEPETSTWVDEGFSAHITAEGHLVLQQIAPTDGAKS</sequence>
<dbReference type="RefSeq" id="WP_084984320.1">
    <property type="nucleotide sequence ID" value="NZ_CBCSCF010000001.1"/>
</dbReference>
<dbReference type="Proteomes" id="UP000192722">
    <property type="component" value="Unassembled WGS sequence"/>
</dbReference>
<dbReference type="SUPFAM" id="SSF53067">
    <property type="entry name" value="Actin-like ATPase domain"/>
    <property type="match status" value="1"/>
</dbReference>
<keyword evidence="5" id="KW-1185">Reference proteome</keyword>
<reference evidence="4" key="1">
    <citation type="submission" date="2016-12" db="EMBL/GenBank/DDBJ databases">
        <authorList>
            <person name="Le Fleche-Mateos A."/>
        </authorList>
    </citation>
    <scope>NUCLEOTIDE SEQUENCE</scope>
    <source>
        <strain evidence="4">213</strain>
    </source>
</reference>
<dbReference type="EMBL" id="JADMKS010000004">
    <property type="protein sequence ID" value="MBF6637395.1"/>
    <property type="molecule type" value="Genomic_DNA"/>
</dbReference>
<evidence type="ECO:0000313" key="5">
    <source>
        <dbReference type="Proteomes" id="UP000192722"/>
    </source>
</evidence>
<dbReference type="GO" id="GO:0006749">
    <property type="term" value="P:glutathione metabolic process"/>
    <property type="evidence" value="ECO:0007669"/>
    <property type="project" value="TreeGrafter"/>
</dbReference>
<gene>
    <name evidence="4" type="ORF">BS639_21980</name>
    <name evidence="3" type="ORF">ITX54_12075</name>
</gene>
<dbReference type="Pfam" id="PF05378">
    <property type="entry name" value="Hydant_A_N"/>
    <property type="match status" value="1"/>
</dbReference>
<feature type="domain" description="Hydantoinase A/oxoprolinase" evidence="1">
    <location>
        <begin position="214"/>
        <end position="509"/>
    </location>
</feature>
<evidence type="ECO:0000313" key="3">
    <source>
        <dbReference type="EMBL" id="MBF6637395.1"/>
    </source>
</evidence>
<reference evidence="3" key="4">
    <citation type="submission" date="2022-09" db="EMBL/GenBank/DDBJ databases">
        <title>Rouxiella aceris sp. nov., isolated from tree sap and emended description of the genus Rhouxiella.</title>
        <authorList>
            <person name="Kim I.S."/>
        </authorList>
    </citation>
    <scope>NUCLEOTIDE SEQUENCE</scope>
    <source>
        <strain evidence="3">SAP-2</strain>
    </source>
</reference>
<name>A0AA41BWN6_9GAMM</name>
<dbReference type="InterPro" id="IPR043129">
    <property type="entry name" value="ATPase_NBD"/>
</dbReference>
<dbReference type="GO" id="GO:0005829">
    <property type="term" value="C:cytosol"/>
    <property type="evidence" value="ECO:0007669"/>
    <property type="project" value="TreeGrafter"/>
</dbReference>
<evidence type="ECO:0000313" key="6">
    <source>
        <dbReference type="Proteomes" id="UP000705283"/>
    </source>
</evidence>
<dbReference type="Pfam" id="PF01968">
    <property type="entry name" value="Hydantoinase_A"/>
    <property type="match status" value="1"/>
</dbReference>
<evidence type="ECO:0000313" key="4">
    <source>
        <dbReference type="EMBL" id="ORJ19055.1"/>
    </source>
</evidence>
<dbReference type="AlphaFoldDB" id="A0AA41BWN6"/>
<dbReference type="PANTHER" id="PTHR11365">
    <property type="entry name" value="5-OXOPROLINASE RELATED"/>
    <property type="match status" value="1"/>
</dbReference>
<accession>A0AA41BWN6</accession>
<dbReference type="GO" id="GO:0017168">
    <property type="term" value="F:5-oxoprolinase (ATP-hydrolyzing) activity"/>
    <property type="evidence" value="ECO:0007669"/>
    <property type="project" value="TreeGrafter"/>
</dbReference>
<dbReference type="EMBL" id="MRWD01000073">
    <property type="protein sequence ID" value="ORJ19055.1"/>
    <property type="molecule type" value="Genomic_DNA"/>
</dbReference>
<comment type="caution">
    <text evidence="3">The sequence shown here is derived from an EMBL/GenBank/DDBJ whole genome shotgun (WGS) entry which is preliminary data.</text>
</comment>
<dbReference type="Proteomes" id="UP000705283">
    <property type="component" value="Unassembled WGS sequence"/>
</dbReference>
<reference evidence="3" key="3">
    <citation type="submission" date="2020-11" db="EMBL/GenBank/DDBJ databases">
        <authorList>
            <person name="Lee S.D."/>
        </authorList>
    </citation>
    <scope>NUCLEOTIDE SEQUENCE</scope>
    <source>
        <strain evidence="3">SAP-2</strain>
    </source>
</reference>
<proteinExistence type="predicted"/>
<evidence type="ECO:0000259" key="1">
    <source>
        <dbReference type="Pfam" id="PF01968"/>
    </source>
</evidence>
<dbReference type="PANTHER" id="PTHR11365:SF23">
    <property type="entry name" value="HYPOTHETICAL 5-OXOPROLINASE (EUROFUNG)-RELATED"/>
    <property type="match status" value="1"/>
</dbReference>
<organism evidence="3 6">
    <name type="scientific">Rouxiella silvae</name>
    <dbReference type="NCBI Taxonomy" id="1646373"/>
    <lineage>
        <taxon>Bacteria</taxon>
        <taxon>Pseudomonadati</taxon>
        <taxon>Pseudomonadota</taxon>
        <taxon>Gammaproteobacteria</taxon>
        <taxon>Enterobacterales</taxon>
        <taxon>Yersiniaceae</taxon>
        <taxon>Rouxiella</taxon>
    </lineage>
</organism>
<dbReference type="InterPro" id="IPR045079">
    <property type="entry name" value="Oxoprolinase-like"/>
</dbReference>
<evidence type="ECO:0000259" key="2">
    <source>
        <dbReference type="Pfam" id="PF05378"/>
    </source>
</evidence>